<organism evidence="1 2">
    <name type="scientific">Rhynchosporium agropyri</name>
    <dbReference type="NCBI Taxonomy" id="914238"/>
    <lineage>
        <taxon>Eukaryota</taxon>
        <taxon>Fungi</taxon>
        <taxon>Dikarya</taxon>
        <taxon>Ascomycota</taxon>
        <taxon>Pezizomycotina</taxon>
        <taxon>Leotiomycetes</taxon>
        <taxon>Helotiales</taxon>
        <taxon>Ploettnerulaceae</taxon>
        <taxon>Rhynchosporium</taxon>
    </lineage>
</organism>
<protein>
    <submittedName>
        <fullName evidence="1">Uncharacterized protein</fullName>
    </submittedName>
</protein>
<dbReference type="AlphaFoldDB" id="A0A1E1JX66"/>
<evidence type="ECO:0000313" key="2">
    <source>
        <dbReference type="Proteomes" id="UP000178912"/>
    </source>
</evidence>
<gene>
    <name evidence="1" type="ORF">RAG0_00449</name>
</gene>
<dbReference type="Proteomes" id="UP000178912">
    <property type="component" value="Unassembled WGS sequence"/>
</dbReference>
<name>A0A1E1JX66_9HELO</name>
<sequence>METAQQMLNCDTQPRRILVGARTSILLLSFGRLTPKPALDVVSSAAKTSTKFAWRYAQPGRDSAYRQLLNVTGYILGAKFLSRLFWELADLQEQEYGYISHNQPLSLGISKDLGKLHADKCPDESAMLVLGAATWSRRLSYDLAPGCRGPGES</sequence>
<proteinExistence type="predicted"/>
<dbReference type="EMBL" id="FJUX01000001">
    <property type="protein sequence ID" value="CZS88844.1"/>
    <property type="molecule type" value="Genomic_DNA"/>
</dbReference>
<accession>A0A1E1JX66</accession>
<evidence type="ECO:0000313" key="1">
    <source>
        <dbReference type="EMBL" id="CZS88844.1"/>
    </source>
</evidence>
<keyword evidence="2" id="KW-1185">Reference proteome</keyword>
<reference evidence="2" key="1">
    <citation type="submission" date="2016-03" db="EMBL/GenBank/DDBJ databases">
        <authorList>
            <person name="Guldener U."/>
        </authorList>
    </citation>
    <scope>NUCLEOTIDE SEQUENCE [LARGE SCALE GENOMIC DNA]</scope>
    <source>
        <strain evidence="2">04CH-RAC-A.6.1</strain>
    </source>
</reference>